<feature type="compositionally biased region" description="Basic and acidic residues" evidence="1">
    <location>
        <begin position="18"/>
        <end position="28"/>
    </location>
</feature>
<evidence type="ECO:0000313" key="4">
    <source>
        <dbReference type="Proteomes" id="UP001176940"/>
    </source>
</evidence>
<evidence type="ECO:0000256" key="1">
    <source>
        <dbReference type="SAM" id="MobiDB-lite"/>
    </source>
</evidence>
<sequence>MDSDTDSRYRKHIGTRYRNSDTRSEDRRPHGRPHTGVGLGFMKPDFAKSRRLLNLADPFRSTLTITFLDTRILKDSQGKLTTDIYTKPTDCNNLLCYDSCHPKSTRDSLPRSQFKRVTRIVSDSAIRESRLQEMSDRFKSRNYPSTLLATEMTRALTDTEMNIPTTKPPRLPFVHDYHPSMKKVHNLIHKHWPLLTKAYPNITTLKNPPLIPNEKSFVSVSLSFFSGGRKDKALKIYVILDDQCNRSQAKSIFFDNFNIVGPGSAYSLRTCSGTVETAGRKATGYKLEFIDGQTSLSLSTILECNQIPDNRSEIRSLEVATHHPHLKRIAHLIPELDPEAPIAILLGRDILRVHNTREYINGFQNAPYTQRLDLGWVIIGDVCLGGAHELASVNSILTSILENGHLSLFQPCHNSLLVKELPSSTPLPCPFSVPTNEEHAC</sequence>
<evidence type="ECO:0000259" key="2">
    <source>
        <dbReference type="Pfam" id="PF26215"/>
    </source>
</evidence>
<evidence type="ECO:0000313" key="3">
    <source>
        <dbReference type="EMBL" id="CAJ0933806.1"/>
    </source>
</evidence>
<dbReference type="Proteomes" id="UP001176940">
    <property type="component" value="Unassembled WGS sequence"/>
</dbReference>
<proteinExistence type="predicted"/>
<keyword evidence="4" id="KW-1185">Reference proteome</keyword>
<reference evidence="3" key="1">
    <citation type="submission" date="2023-07" db="EMBL/GenBank/DDBJ databases">
        <authorList>
            <person name="Stuckert A."/>
        </authorList>
    </citation>
    <scope>NUCLEOTIDE SEQUENCE</scope>
</reference>
<name>A0ABN9L8U9_9NEOB</name>
<protein>
    <recommendedName>
        <fullName evidence="2">Helix-turn-helix domain-containing protein</fullName>
    </recommendedName>
</protein>
<dbReference type="PANTHER" id="PTHR47331:SF6">
    <property type="entry name" value="DOUBLECORTIN DOMAIN-CONTAINING PROTEIN"/>
    <property type="match status" value="1"/>
</dbReference>
<organism evidence="3 4">
    <name type="scientific">Ranitomeya imitator</name>
    <name type="common">mimic poison frog</name>
    <dbReference type="NCBI Taxonomy" id="111125"/>
    <lineage>
        <taxon>Eukaryota</taxon>
        <taxon>Metazoa</taxon>
        <taxon>Chordata</taxon>
        <taxon>Craniata</taxon>
        <taxon>Vertebrata</taxon>
        <taxon>Euteleostomi</taxon>
        <taxon>Amphibia</taxon>
        <taxon>Batrachia</taxon>
        <taxon>Anura</taxon>
        <taxon>Neobatrachia</taxon>
        <taxon>Hyloidea</taxon>
        <taxon>Dendrobatidae</taxon>
        <taxon>Dendrobatinae</taxon>
        <taxon>Ranitomeya</taxon>
    </lineage>
</organism>
<dbReference type="EMBL" id="CAUEEQ010009806">
    <property type="protein sequence ID" value="CAJ0933806.1"/>
    <property type="molecule type" value="Genomic_DNA"/>
</dbReference>
<feature type="region of interest" description="Disordered" evidence="1">
    <location>
        <begin position="1"/>
        <end position="38"/>
    </location>
</feature>
<accession>A0ABN9L8U9</accession>
<dbReference type="Pfam" id="PF26215">
    <property type="entry name" value="HTH_animal"/>
    <property type="match status" value="1"/>
</dbReference>
<dbReference type="InterPro" id="IPR058912">
    <property type="entry name" value="HTH_animal"/>
</dbReference>
<comment type="caution">
    <text evidence="3">The sequence shown here is derived from an EMBL/GenBank/DDBJ whole genome shotgun (WGS) entry which is preliminary data.</text>
</comment>
<feature type="domain" description="Helix-turn-helix" evidence="2">
    <location>
        <begin position="94"/>
        <end position="149"/>
    </location>
</feature>
<dbReference type="PANTHER" id="PTHR47331">
    <property type="entry name" value="PHD-TYPE DOMAIN-CONTAINING PROTEIN"/>
    <property type="match status" value="1"/>
</dbReference>
<gene>
    <name evidence="3" type="ORF">RIMI_LOCUS5665761</name>
</gene>